<evidence type="ECO:0000313" key="2">
    <source>
        <dbReference type="Proteomes" id="UP000663880"/>
    </source>
</evidence>
<organism evidence="1 2">
    <name type="scientific">Pieris macdunnoughi</name>
    <dbReference type="NCBI Taxonomy" id="345717"/>
    <lineage>
        <taxon>Eukaryota</taxon>
        <taxon>Metazoa</taxon>
        <taxon>Ecdysozoa</taxon>
        <taxon>Arthropoda</taxon>
        <taxon>Hexapoda</taxon>
        <taxon>Insecta</taxon>
        <taxon>Pterygota</taxon>
        <taxon>Neoptera</taxon>
        <taxon>Endopterygota</taxon>
        <taxon>Lepidoptera</taxon>
        <taxon>Glossata</taxon>
        <taxon>Ditrysia</taxon>
        <taxon>Papilionoidea</taxon>
        <taxon>Pieridae</taxon>
        <taxon>Pierinae</taxon>
        <taxon>Pieris</taxon>
    </lineage>
</organism>
<gene>
    <name evidence="1" type="ORF">PMACD_LOCUS13623</name>
</gene>
<keyword evidence="2" id="KW-1185">Reference proteome</keyword>
<dbReference type="Proteomes" id="UP000663880">
    <property type="component" value="Unassembled WGS sequence"/>
</dbReference>
<comment type="caution">
    <text evidence="1">The sequence shown here is derived from an EMBL/GenBank/DDBJ whole genome shotgun (WGS) entry which is preliminary data.</text>
</comment>
<dbReference type="EMBL" id="CAJOBZ010000062">
    <property type="protein sequence ID" value="CAF4928287.1"/>
    <property type="molecule type" value="Genomic_DNA"/>
</dbReference>
<dbReference type="OrthoDB" id="9996331at2759"/>
<name>A0A821WPP8_9NEOP</name>
<dbReference type="AlphaFoldDB" id="A0A821WPP8"/>
<evidence type="ECO:0000313" key="1">
    <source>
        <dbReference type="EMBL" id="CAF4928287.1"/>
    </source>
</evidence>
<accession>A0A821WPP8</accession>
<proteinExistence type="predicted"/>
<protein>
    <submittedName>
        <fullName evidence="1">Uncharacterized protein</fullName>
    </submittedName>
</protein>
<reference evidence="1" key="1">
    <citation type="submission" date="2021-02" db="EMBL/GenBank/DDBJ databases">
        <authorList>
            <person name="Steward A R."/>
        </authorList>
    </citation>
    <scope>NUCLEOTIDE SEQUENCE</scope>
</reference>
<sequence length="131" mass="15079">MLVAGPRDPRILVSQALRNRKALSVDLKKSLEEVRGVEVVKLWTVRKRLLAAKIRSYHPALNYSASTVLLDFSLLETVLHGVLRAGIVLCSDEAFVWRGDRRRRMLPRPRERYAQVCFEEISPYGRCPVMF</sequence>